<dbReference type="PRINTS" id="PR00385">
    <property type="entry name" value="P450"/>
</dbReference>
<evidence type="ECO:0000313" key="15">
    <source>
        <dbReference type="EMBL" id="PVH96582.1"/>
    </source>
</evidence>
<feature type="transmembrane region" description="Helical" evidence="14">
    <location>
        <begin position="29"/>
        <end position="49"/>
    </location>
</feature>
<evidence type="ECO:0000256" key="7">
    <source>
        <dbReference type="ARBA" id="ARBA00022723"/>
    </source>
</evidence>
<keyword evidence="7 13" id="KW-0479">Metal-binding</keyword>
<evidence type="ECO:0000256" key="12">
    <source>
        <dbReference type="ARBA" id="ARBA00023136"/>
    </source>
</evidence>
<evidence type="ECO:0000256" key="2">
    <source>
        <dbReference type="ARBA" id="ARBA00004370"/>
    </source>
</evidence>
<dbReference type="InterPro" id="IPR050121">
    <property type="entry name" value="Cytochrome_P450_monoxygenase"/>
</dbReference>
<keyword evidence="12 14" id="KW-0472">Membrane</keyword>
<sequence>MDFQTAIALVSGIFSHILYFRNGEHHSRGILYVRLALLLPVIVAAHVTYLLNKPVLLALTLVLKFELQYLFGIYTSILLYRISPFHRLRSYPGPITYRLSKLTHAFHNRTFKGYQNLYSLHQKYGDYVRTGPSELSIIDPDAVEAIFAFNSQCTRAAWYGMADPIKAIFHTRDRAEHEKRRQVWSQGLSVKSLKEYESRIEQHIQKLVEKIGDACAEKKPLNASTWLNYLSFDVMGEIGFGRGFGMLESGEKLDALKILENGQMGLGIFGVVPWLFMMLTKIPWISAEHDVFVKWCEKQMEDRKKRTAKVTDIAAALIRNDADSTEKAMSQQWLIGDSRILIVAGSDAVASSLVFALYHLAQDPLHTDTIRKELGRISGKPDAVALQNQAPYLNAFIAEVLRLWPPNPSGVLRQTPRDGVQVGPIYIPGDVTVCMPFWTFHRSPKCFLRPDTFLPERWLSQPELILRSEAYMPFGYGAYACIGKQLALMEMRLTLARLIQRFDIWFASGEDGRRLLEGSKDWFTWGLGDLMLVFAEHRCCGNVDLAAVDSQPGSNGQGCVVTRDAYFRVKGDGANNVYAIGDVVSSSKKDCHRGLML</sequence>
<organism evidence="15 16">
    <name type="scientific">Periconia macrospinosa</name>
    <dbReference type="NCBI Taxonomy" id="97972"/>
    <lineage>
        <taxon>Eukaryota</taxon>
        <taxon>Fungi</taxon>
        <taxon>Dikarya</taxon>
        <taxon>Ascomycota</taxon>
        <taxon>Pezizomycotina</taxon>
        <taxon>Dothideomycetes</taxon>
        <taxon>Pleosporomycetidae</taxon>
        <taxon>Pleosporales</taxon>
        <taxon>Massarineae</taxon>
        <taxon>Periconiaceae</taxon>
        <taxon>Periconia</taxon>
    </lineage>
</organism>
<dbReference type="FunFam" id="1.10.630.10:FF:000063">
    <property type="entry name" value="Cytochrome P450 monooxygenase"/>
    <property type="match status" value="1"/>
</dbReference>
<dbReference type="GO" id="GO:0020037">
    <property type="term" value="F:heme binding"/>
    <property type="evidence" value="ECO:0007669"/>
    <property type="project" value="InterPro"/>
</dbReference>
<proteinExistence type="inferred from homology"/>
<evidence type="ECO:0000256" key="14">
    <source>
        <dbReference type="SAM" id="Phobius"/>
    </source>
</evidence>
<evidence type="ECO:0000256" key="1">
    <source>
        <dbReference type="ARBA" id="ARBA00001971"/>
    </source>
</evidence>
<dbReference type="SUPFAM" id="SSF48264">
    <property type="entry name" value="Cytochrome P450"/>
    <property type="match status" value="1"/>
</dbReference>
<keyword evidence="16" id="KW-1185">Reference proteome</keyword>
<dbReference type="EMBL" id="KZ805460">
    <property type="protein sequence ID" value="PVH96582.1"/>
    <property type="molecule type" value="Genomic_DNA"/>
</dbReference>
<dbReference type="InterPro" id="IPR001128">
    <property type="entry name" value="Cyt_P450"/>
</dbReference>
<accession>A0A2V1DER3</accession>
<evidence type="ECO:0000256" key="4">
    <source>
        <dbReference type="ARBA" id="ARBA00010617"/>
    </source>
</evidence>
<dbReference type="GO" id="GO:0016020">
    <property type="term" value="C:membrane"/>
    <property type="evidence" value="ECO:0007669"/>
    <property type="project" value="UniProtKB-SubCell"/>
</dbReference>
<keyword evidence="11" id="KW-0503">Monooxygenase</keyword>
<dbReference type="Proteomes" id="UP000244855">
    <property type="component" value="Unassembled WGS sequence"/>
</dbReference>
<dbReference type="CDD" id="cd11061">
    <property type="entry name" value="CYP67-like"/>
    <property type="match status" value="1"/>
</dbReference>
<comment type="subcellular location">
    <subcellularLocation>
        <location evidence="2">Membrane</location>
    </subcellularLocation>
</comment>
<comment type="pathway">
    <text evidence="3">Mycotoxin biosynthesis.</text>
</comment>
<comment type="cofactor">
    <cofactor evidence="1 13">
        <name>heme</name>
        <dbReference type="ChEBI" id="CHEBI:30413"/>
    </cofactor>
</comment>
<dbReference type="GO" id="GO:0005506">
    <property type="term" value="F:iron ion binding"/>
    <property type="evidence" value="ECO:0007669"/>
    <property type="project" value="InterPro"/>
</dbReference>
<gene>
    <name evidence="15" type="ORF">DM02DRAFT_731097</name>
</gene>
<evidence type="ECO:0000256" key="11">
    <source>
        <dbReference type="ARBA" id="ARBA00023033"/>
    </source>
</evidence>
<dbReference type="InterPro" id="IPR036396">
    <property type="entry name" value="Cyt_P450_sf"/>
</dbReference>
<dbReference type="OrthoDB" id="6692864at2759"/>
<dbReference type="GO" id="GO:0004497">
    <property type="term" value="F:monooxygenase activity"/>
    <property type="evidence" value="ECO:0007669"/>
    <property type="project" value="UniProtKB-KW"/>
</dbReference>
<dbReference type="Gene3D" id="1.10.630.10">
    <property type="entry name" value="Cytochrome P450"/>
    <property type="match status" value="1"/>
</dbReference>
<keyword evidence="10 13" id="KW-0408">Iron</keyword>
<dbReference type="PANTHER" id="PTHR24305:SF187">
    <property type="entry name" value="P450, PUTATIVE (EUROFUNG)-RELATED"/>
    <property type="match status" value="1"/>
</dbReference>
<protein>
    <submittedName>
        <fullName evidence="15">Cytochrome P450</fullName>
    </submittedName>
</protein>
<evidence type="ECO:0000256" key="5">
    <source>
        <dbReference type="ARBA" id="ARBA00022617"/>
    </source>
</evidence>
<feature type="binding site" description="axial binding residue" evidence="13">
    <location>
        <position position="481"/>
    </location>
    <ligand>
        <name>heme</name>
        <dbReference type="ChEBI" id="CHEBI:30413"/>
    </ligand>
    <ligandPart>
        <name>Fe</name>
        <dbReference type="ChEBI" id="CHEBI:18248"/>
    </ligandPart>
</feature>
<dbReference type="Pfam" id="PF00067">
    <property type="entry name" value="p450"/>
    <property type="match status" value="1"/>
</dbReference>
<dbReference type="PRINTS" id="PR00463">
    <property type="entry name" value="EP450I"/>
</dbReference>
<reference evidence="15 16" key="1">
    <citation type="journal article" date="2018" name="Sci. Rep.">
        <title>Comparative genomics provides insights into the lifestyle and reveals functional heterogeneity of dark septate endophytic fungi.</title>
        <authorList>
            <person name="Knapp D.G."/>
            <person name="Nemeth J.B."/>
            <person name="Barry K."/>
            <person name="Hainaut M."/>
            <person name="Henrissat B."/>
            <person name="Johnson J."/>
            <person name="Kuo A."/>
            <person name="Lim J.H.P."/>
            <person name="Lipzen A."/>
            <person name="Nolan M."/>
            <person name="Ohm R.A."/>
            <person name="Tamas L."/>
            <person name="Grigoriev I.V."/>
            <person name="Spatafora J.W."/>
            <person name="Nagy L.G."/>
            <person name="Kovacs G.M."/>
        </authorList>
    </citation>
    <scope>NUCLEOTIDE SEQUENCE [LARGE SCALE GENOMIC DNA]</scope>
    <source>
        <strain evidence="15 16">DSE2036</strain>
    </source>
</reference>
<evidence type="ECO:0000256" key="8">
    <source>
        <dbReference type="ARBA" id="ARBA00022989"/>
    </source>
</evidence>
<dbReference type="PANTHER" id="PTHR24305">
    <property type="entry name" value="CYTOCHROME P450"/>
    <property type="match status" value="1"/>
</dbReference>
<evidence type="ECO:0000256" key="3">
    <source>
        <dbReference type="ARBA" id="ARBA00004685"/>
    </source>
</evidence>
<keyword evidence="5 13" id="KW-0349">Heme</keyword>
<name>A0A2V1DER3_9PLEO</name>
<keyword evidence="8 14" id="KW-1133">Transmembrane helix</keyword>
<keyword evidence="9" id="KW-0560">Oxidoreductase</keyword>
<dbReference type="InterPro" id="IPR002401">
    <property type="entry name" value="Cyt_P450_E_grp-I"/>
</dbReference>
<keyword evidence="6 14" id="KW-0812">Transmembrane</keyword>
<comment type="similarity">
    <text evidence="4">Belongs to the cytochrome P450 family.</text>
</comment>
<dbReference type="AlphaFoldDB" id="A0A2V1DER3"/>
<feature type="transmembrane region" description="Helical" evidence="14">
    <location>
        <begin position="6"/>
        <end position="22"/>
    </location>
</feature>
<dbReference type="GO" id="GO:1902181">
    <property type="term" value="P:verruculogen biosynthetic process"/>
    <property type="evidence" value="ECO:0007669"/>
    <property type="project" value="UniProtKB-ARBA"/>
</dbReference>
<evidence type="ECO:0000256" key="6">
    <source>
        <dbReference type="ARBA" id="ARBA00022692"/>
    </source>
</evidence>
<evidence type="ECO:0000256" key="13">
    <source>
        <dbReference type="PIRSR" id="PIRSR602401-1"/>
    </source>
</evidence>
<evidence type="ECO:0000256" key="10">
    <source>
        <dbReference type="ARBA" id="ARBA00023004"/>
    </source>
</evidence>
<dbReference type="GO" id="GO:0016705">
    <property type="term" value="F:oxidoreductase activity, acting on paired donors, with incorporation or reduction of molecular oxygen"/>
    <property type="evidence" value="ECO:0007669"/>
    <property type="project" value="InterPro"/>
</dbReference>
<evidence type="ECO:0000313" key="16">
    <source>
        <dbReference type="Proteomes" id="UP000244855"/>
    </source>
</evidence>
<dbReference type="STRING" id="97972.A0A2V1DER3"/>
<evidence type="ECO:0000256" key="9">
    <source>
        <dbReference type="ARBA" id="ARBA00023002"/>
    </source>
</evidence>